<dbReference type="GO" id="GO:0004867">
    <property type="term" value="F:serine-type endopeptidase inhibitor activity"/>
    <property type="evidence" value="ECO:0007669"/>
    <property type="project" value="UniProtKB-KW"/>
</dbReference>
<dbReference type="InterPro" id="IPR042178">
    <property type="entry name" value="Serpin_sf_1"/>
</dbReference>
<organism evidence="7 8">
    <name type="scientific">Acromyrmex charruanus</name>
    <dbReference type="NCBI Taxonomy" id="2715315"/>
    <lineage>
        <taxon>Eukaryota</taxon>
        <taxon>Metazoa</taxon>
        <taxon>Ecdysozoa</taxon>
        <taxon>Arthropoda</taxon>
        <taxon>Hexapoda</taxon>
        <taxon>Insecta</taxon>
        <taxon>Pterygota</taxon>
        <taxon>Neoptera</taxon>
        <taxon>Endopterygota</taxon>
        <taxon>Hymenoptera</taxon>
        <taxon>Apocrita</taxon>
        <taxon>Aculeata</taxon>
        <taxon>Formicoidea</taxon>
        <taxon>Formicidae</taxon>
        <taxon>Myrmicinae</taxon>
        <taxon>Acromyrmex</taxon>
    </lineage>
</organism>
<proteinExistence type="inferred from homology"/>
<keyword evidence="8" id="KW-1185">Reference proteome</keyword>
<feature type="non-terminal residue" evidence="7">
    <location>
        <position position="1"/>
    </location>
</feature>
<dbReference type="SUPFAM" id="SSF56574">
    <property type="entry name" value="Serpins"/>
    <property type="match status" value="1"/>
</dbReference>
<dbReference type="SUPFAM" id="SSF103473">
    <property type="entry name" value="MFS general substrate transporter"/>
    <property type="match status" value="1"/>
</dbReference>
<dbReference type="Gene3D" id="2.30.39.10">
    <property type="entry name" value="Alpha-1-antitrypsin, domain 1"/>
    <property type="match status" value="1"/>
</dbReference>
<comment type="caution">
    <text evidence="7">The sequence shown here is derived from an EMBL/GenBank/DDBJ whole genome shotgun (WGS) entry which is preliminary data.</text>
</comment>
<dbReference type="InterPro" id="IPR036259">
    <property type="entry name" value="MFS_trans_sf"/>
</dbReference>
<feature type="transmembrane region" description="Helical" evidence="5">
    <location>
        <begin position="141"/>
        <end position="162"/>
    </location>
</feature>
<dbReference type="PANTHER" id="PTHR10686:SF18">
    <property type="entry name" value="IP11787P-RELATED"/>
    <property type="match status" value="1"/>
</dbReference>
<dbReference type="Pfam" id="PF01770">
    <property type="entry name" value="Folate_carrier"/>
    <property type="match status" value="1"/>
</dbReference>
<feature type="transmembrane region" description="Helical" evidence="5">
    <location>
        <begin position="111"/>
        <end position="129"/>
    </location>
</feature>
<feature type="transmembrane region" description="Helical" evidence="5">
    <location>
        <begin position="305"/>
        <end position="326"/>
    </location>
</feature>
<dbReference type="Proteomes" id="UP000669903">
    <property type="component" value="Unassembled WGS sequence"/>
</dbReference>
<feature type="transmembrane region" description="Helical" evidence="5">
    <location>
        <begin position="174"/>
        <end position="193"/>
    </location>
</feature>
<feature type="transmembrane region" description="Helical" evidence="5">
    <location>
        <begin position="395"/>
        <end position="422"/>
    </location>
</feature>
<dbReference type="Gene3D" id="3.30.497.10">
    <property type="entry name" value="Antithrombin, subunit I, domain 2"/>
    <property type="match status" value="1"/>
</dbReference>
<dbReference type="PROSITE" id="PS00284">
    <property type="entry name" value="SERPIN"/>
    <property type="match status" value="1"/>
</dbReference>
<comment type="similarity">
    <text evidence="1">Belongs to the reduced folate carrier (RFC) transporter (TC 2.A.48) family.</text>
</comment>
<reference evidence="7" key="1">
    <citation type="submission" date="2020-03" db="EMBL/GenBank/DDBJ databases">
        <title>Relaxed selection underlies rapid genomic changes in the transitions from sociality to social parasitism in ants.</title>
        <authorList>
            <person name="Bi X."/>
        </authorList>
    </citation>
    <scope>NUCLEOTIDE SEQUENCE</scope>
    <source>
        <strain evidence="7">BGI-DK2014a</strain>
        <tissue evidence="7">Whole body</tissue>
    </source>
</reference>
<keyword evidence="5" id="KW-0812">Transmembrane</keyword>
<dbReference type="InterPro" id="IPR002666">
    <property type="entry name" value="Folate_carrier"/>
</dbReference>
<keyword evidence="5" id="KW-0472">Membrane</keyword>
<evidence type="ECO:0000256" key="1">
    <source>
        <dbReference type="ARBA" id="ARBA00005773"/>
    </source>
</evidence>
<feature type="transmembrane region" description="Helical" evidence="5">
    <location>
        <begin position="55"/>
        <end position="74"/>
    </location>
</feature>
<dbReference type="CDD" id="cd19594">
    <property type="entry name" value="serpin_crustaceans_chelicerates_insects"/>
    <property type="match status" value="1"/>
</dbReference>
<evidence type="ECO:0000256" key="4">
    <source>
        <dbReference type="RuleBase" id="RU000411"/>
    </source>
</evidence>
<keyword evidence="3" id="KW-0722">Serine protease inhibitor</keyword>
<feature type="domain" description="Serpin" evidence="6">
    <location>
        <begin position="516"/>
        <end position="902"/>
    </location>
</feature>
<dbReference type="AlphaFoldDB" id="A0A836JYJ0"/>
<comment type="similarity">
    <text evidence="4">Belongs to the serpin family.</text>
</comment>
<evidence type="ECO:0000313" key="8">
    <source>
        <dbReference type="Proteomes" id="UP000669903"/>
    </source>
</evidence>
<dbReference type="Gene3D" id="1.20.1250.20">
    <property type="entry name" value="MFS general substrate transporter like domains"/>
    <property type="match status" value="1"/>
</dbReference>
<evidence type="ECO:0000313" key="7">
    <source>
        <dbReference type="EMBL" id="KAG5338376.1"/>
    </source>
</evidence>
<protein>
    <submittedName>
        <fullName evidence="7">S19A3 protein</fullName>
    </submittedName>
</protein>
<feature type="non-terminal residue" evidence="7">
    <location>
        <position position="905"/>
    </location>
</feature>
<evidence type="ECO:0000256" key="3">
    <source>
        <dbReference type="ARBA" id="ARBA00022900"/>
    </source>
</evidence>
<dbReference type="InterPro" id="IPR023795">
    <property type="entry name" value="Serpin_CS"/>
</dbReference>
<gene>
    <name evidence="7" type="primary">Slc19a3</name>
    <name evidence="7" type="ORF">G6Z76_0001245</name>
</gene>
<dbReference type="InterPro" id="IPR042185">
    <property type="entry name" value="Serpin_sf_2"/>
</dbReference>
<dbReference type="GO" id="GO:0005886">
    <property type="term" value="C:plasma membrane"/>
    <property type="evidence" value="ECO:0007669"/>
    <property type="project" value="TreeGrafter"/>
</dbReference>
<dbReference type="EMBL" id="JAANIC010003681">
    <property type="protein sequence ID" value="KAG5338376.1"/>
    <property type="molecule type" value="Genomic_DNA"/>
</dbReference>
<dbReference type="InterPro" id="IPR023796">
    <property type="entry name" value="Serpin_dom"/>
</dbReference>
<dbReference type="GO" id="GO:0090482">
    <property type="term" value="F:vitamin transmembrane transporter activity"/>
    <property type="evidence" value="ECO:0007669"/>
    <property type="project" value="InterPro"/>
</dbReference>
<evidence type="ECO:0000259" key="6">
    <source>
        <dbReference type="SMART" id="SM00093"/>
    </source>
</evidence>
<keyword evidence="2" id="KW-0646">Protease inhibitor</keyword>
<name>A0A836JYJ0_9HYME</name>
<dbReference type="SMART" id="SM00093">
    <property type="entry name" value="SERPIN"/>
    <property type="match status" value="1"/>
</dbReference>
<dbReference type="PANTHER" id="PTHR10686">
    <property type="entry name" value="FOLATE TRANSPORTER"/>
    <property type="match status" value="1"/>
</dbReference>
<evidence type="ECO:0000256" key="5">
    <source>
        <dbReference type="SAM" id="Phobius"/>
    </source>
</evidence>
<dbReference type="Pfam" id="PF00079">
    <property type="entry name" value="Serpin"/>
    <property type="match status" value="1"/>
</dbReference>
<dbReference type="NCBIfam" id="TIGR00806">
    <property type="entry name" value="rfc"/>
    <property type="match status" value="1"/>
</dbReference>
<evidence type="ECO:0000256" key="2">
    <source>
        <dbReference type="ARBA" id="ARBA00022690"/>
    </source>
</evidence>
<feature type="transmembrane region" description="Helical" evidence="5">
    <location>
        <begin position="364"/>
        <end position="383"/>
    </location>
</feature>
<feature type="transmembrane region" description="Helical" evidence="5">
    <location>
        <begin position="275"/>
        <end position="293"/>
    </location>
</feature>
<dbReference type="InterPro" id="IPR036186">
    <property type="entry name" value="Serpin_sf"/>
</dbReference>
<keyword evidence="5" id="KW-1133">Transmembrane helix</keyword>
<feature type="transmembrane region" description="Helical" evidence="5">
    <location>
        <begin position="81"/>
        <end position="99"/>
    </location>
</feature>
<sequence length="905" mass="102672">NNDKYSQSRMHWIKISCILCMFGCFKDFRPSESFVTDYLTGPWKNFTKEEANQDIFPVATYSYLATLILVFLITDFVRYKPIIILCGLSGVVTYFMIIFGKTVVVLQIVEFFYGVFMSTEVAYYTYIYAKVDKKHYQEVTGHTKAAVLFGRSMSGIIAQLTASFELLNYHQLNFITLSANIFATIWALFLPSVNQSMYFHRVSVSEEEQGKNTLDYHLQYSSNSQESPNIKNGKTKHCFMVSGAQVLRKISNAYALLWKHFIQAYTNYRVAKWSIWWALATCGYLQVSSYIQLLWQTAVIPGDMIYNGAVDFVYAIVGAVTVFYVGKIQLNWTLLGDMTLSVFSLLEGGMLLGFSYSYNIWLLYFGYVTFGVIYHTMVTVASFEVAKYISEDSYGLVFGINTFFALLTQSLLTLVVVNIVTLNIRQQFFVYGSYFLILTVIYIVMGIINIVQHYRSGAKFHVWISDDDKSLSTSTVLLLSTISMISGQCLTGDDVPITMDSMSRISLTNARFNFALDSLKETALIESKDNVFFSPHSIHQALSLAYFGARGTTEDSLKRALQIPNELSKIEVQRFYAIEKSLNQMRSQGNGSANSYDYKIANRFWITNAKKLRDCMLDFFDDQLQVTDFKTNPVEVRNEINNWVSNMTKGHIRDLLPTNSITADTDLVLANAVYFKGLWTHRFDVKNSKRDIFYTSGTQNSVTMFMRQKGNFNHAVSEELGVYILELPYKGDEISMFVLLPPFSTTRSAQNPSNEPQDGIRQLVQRLATEKGSQELRELLDDGLPPREVEISLPRFELERELPISQLLHTLGAGELLTPGAADLRGFLADGEQNLHLGDAVHRARIEVTEEGTTAAAATAIFTFRSSRPTEPAIFNANHPFVYIIYNKADHTILFTGVYRSPQPT</sequence>
<feature type="transmembrane region" description="Helical" evidence="5">
    <location>
        <begin position="428"/>
        <end position="451"/>
    </location>
</feature>
<accession>A0A836JYJ0</accession>